<dbReference type="Proteomes" id="UP001497453">
    <property type="component" value="Chromosome 6"/>
</dbReference>
<feature type="compositionally biased region" description="Low complexity" evidence="1">
    <location>
        <begin position="222"/>
        <end position="238"/>
    </location>
</feature>
<evidence type="ECO:0000256" key="1">
    <source>
        <dbReference type="SAM" id="MobiDB-lite"/>
    </source>
</evidence>
<evidence type="ECO:0000313" key="2">
    <source>
        <dbReference type="EMBL" id="CAL1710748.1"/>
    </source>
</evidence>
<proteinExistence type="predicted"/>
<gene>
    <name evidence="2" type="ORF">GFSPODELE1_LOCUS7977</name>
</gene>
<feature type="region of interest" description="Disordered" evidence="1">
    <location>
        <begin position="216"/>
        <end position="243"/>
    </location>
</feature>
<accession>A0ABP1DSG4</accession>
<reference evidence="3" key="1">
    <citation type="submission" date="2024-04" db="EMBL/GenBank/DDBJ databases">
        <authorList>
            <person name="Shaw F."/>
            <person name="Minotto A."/>
        </authorList>
    </citation>
    <scope>NUCLEOTIDE SEQUENCE [LARGE SCALE GENOMIC DNA]</scope>
</reference>
<dbReference type="EMBL" id="OZ037949">
    <property type="protein sequence ID" value="CAL1710748.1"/>
    <property type="molecule type" value="Genomic_DNA"/>
</dbReference>
<name>A0ABP1DSG4_9APHY</name>
<sequence length="322" mass="35043">MVPQNIRCARIGLSIRKPRCWSARNLSFAAESPSHASVEETLPSFQSSHLPAYDGPVLKLRPHAVRDAKVPPSFQLKSGGLLLAQANKHNSGPTPEPENGEEISDQEWEIRTGRAIYILQQTLPDFFSTGLVSSLDTPIVPRADGRKIEPDERSESIYSPRVRLEYEPPVALPTPLPRVLRIEGLHLYIASSVFVRHTLNALYADLHVEIRRVRLHGPPQNSSGSTPDDRPPSSSTRPRSTREKTLAIGLTVTGAGRVSGAPAQWEVNSTYTFSPTTGLIQLHTVDSIEPAPHQSIFEALGRFGLIGNGAVDNGLKGAGGAR</sequence>
<organism evidence="2 3">
    <name type="scientific">Somion occarium</name>
    <dbReference type="NCBI Taxonomy" id="3059160"/>
    <lineage>
        <taxon>Eukaryota</taxon>
        <taxon>Fungi</taxon>
        <taxon>Dikarya</taxon>
        <taxon>Basidiomycota</taxon>
        <taxon>Agaricomycotina</taxon>
        <taxon>Agaricomycetes</taxon>
        <taxon>Polyporales</taxon>
        <taxon>Cerrenaceae</taxon>
        <taxon>Somion</taxon>
    </lineage>
</organism>
<protein>
    <submittedName>
        <fullName evidence="2">Uncharacterized protein</fullName>
    </submittedName>
</protein>
<keyword evidence="3" id="KW-1185">Reference proteome</keyword>
<evidence type="ECO:0000313" key="3">
    <source>
        <dbReference type="Proteomes" id="UP001497453"/>
    </source>
</evidence>